<keyword evidence="2" id="KW-1133">Transmembrane helix</keyword>
<feature type="transmembrane region" description="Helical" evidence="2">
    <location>
        <begin position="238"/>
        <end position="263"/>
    </location>
</feature>
<keyword evidence="2" id="KW-0472">Membrane</keyword>
<feature type="transmembrane region" description="Helical" evidence="2">
    <location>
        <begin position="37"/>
        <end position="59"/>
    </location>
</feature>
<dbReference type="GO" id="GO:0005886">
    <property type="term" value="C:plasma membrane"/>
    <property type="evidence" value="ECO:0007669"/>
    <property type="project" value="TreeGrafter"/>
</dbReference>
<feature type="transmembrane region" description="Helical" evidence="2">
    <location>
        <begin position="138"/>
        <end position="161"/>
    </location>
</feature>
<dbReference type="AlphaFoldDB" id="A0A1C0AKC0"/>
<feature type="compositionally biased region" description="Basic and acidic residues" evidence="1">
    <location>
        <begin position="396"/>
        <end position="427"/>
    </location>
</feature>
<evidence type="ECO:0000313" key="3">
    <source>
        <dbReference type="EMBL" id="OCL33069.1"/>
    </source>
</evidence>
<dbReference type="InterPro" id="IPR007441">
    <property type="entry name" value="EutH"/>
</dbReference>
<evidence type="ECO:0000313" key="4">
    <source>
        <dbReference type="Proteomes" id="UP000093501"/>
    </source>
</evidence>
<feature type="transmembrane region" description="Helical" evidence="2">
    <location>
        <begin position="167"/>
        <end position="187"/>
    </location>
</feature>
<dbReference type="GO" id="GO:0034228">
    <property type="term" value="F:ethanolamine transmembrane transporter activity"/>
    <property type="evidence" value="ECO:0007669"/>
    <property type="project" value="InterPro"/>
</dbReference>
<name>A0A1C0AKC0_9ACTN</name>
<feature type="transmembrane region" description="Helical" evidence="2">
    <location>
        <begin position="199"/>
        <end position="218"/>
    </location>
</feature>
<protein>
    <submittedName>
        <fullName evidence="3">Ethanolamine utilization protein EutH</fullName>
    </submittedName>
</protein>
<dbReference type="RefSeq" id="WP_068752175.1">
    <property type="nucleotide sequence ID" value="NZ_LR214441.1"/>
</dbReference>
<dbReference type="PANTHER" id="PTHR40089:SF1">
    <property type="entry name" value="ETHANOLAMINE PERMEASE EUTH-RELATED"/>
    <property type="match status" value="1"/>
</dbReference>
<dbReference type="Pfam" id="PF04346">
    <property type="entry name" value="EutH"/>
    <property type="match status" value="1"/>
</dbReference>
<dbReference type="NCBIfam" id="NF011666">
    <property type="entry name" value="PRK15086.1-2"/>
    <property type="match status" value="1"/>
</dbReference>
<feature type="transmembrane region" description="Helical" evidence="2">
    <location>
        <begin position="6"/>
        <end position="25"/>
    </location>
</feature>
<comment type="caution">
    <text evidence="3">The sequence shown here is derived from an EMBL/GenBank/DDBJ whole genome shotgun (WGS) entry which is preliminary data.</text>
</comment>
<organism evidence="3 4">
    <name type="scientific">Tessaracoccus lapidicaptus</name>
    <dbReference type="NCBI Taxonomy" id="1427523"/>
    <lineage>
        <taxon>Bacteria</taxon>
        <taxon>Bacillati</taxon>
        <taxon>Actinomycetota</taxon>
        <taxon>Actinomycetes</taxon>
        <taxon>Propionibacteriales</taxon>
        <taxon>Propionibacteriaceae</taxon>
        <taxon>Tessaracoccus</taxon>
    </lineage>
</organism>
<gene>
    <name evidence="3" type="ORF">BCR15_07270</name>
</gene>
<accession>A0A1C0AKC0</accession>
<keyword evidence="2" id="KW-0812">Transmembrane</keyword>
<feature type="region of interest" description="Disordered" evidence="1">
    <location>
        <begin position="368"/>
        <end position="427"/>
    </location>
</feature>
<feature type="transmembrane region" description="Helical" evidence="2">
    <location>
        <begin position="107"/>
        <end position="131"/>
    </location>
</feature>
<keyword evidence="4" id="KW-1185">Reference proteome</keyword>
<sequence length="427" mass="44222">MDVNEIIVWILMICMVLGGIDRAIGNKFGLGEKFEEGFMALGPLALAMVGVMSLSPVLAKLLNPIVGPLYTIVGADPGMFAGTLLANDMGGYPLAEQLSVDPMAINLSGLILGAMMGPTIVFTIPVALGIIDKADRPFLAKGILAGITTIPIGVLVGGLVAGMPAGFVLVNLIPIVVAAVLIAVGLWLIPDGMTKGFEWFGKGLVFVISIGLVIGVFEQMTGVQIMPAGWELIPPTEGLAVVGSIAMMLLGAFPAVHLIITFASKPLAKVGKLIGINDAAAGGLIATLANNIPMFQIMKDMDPRGKVVNAAFAVSAAFAFGDHLGFTAGVNRDMIFPVITGKLTAGILAVGVALLLFSRSLPAATEASSHHAHGHVPDATEDLADASGDPDVALDQTHEDADGFGRRAAHGIDDRRADTDVRRGDVR</sequence>
<evidence type="ECO:0000256" key="2">
    <source>
        <dbReference type="SAM" id="Phobius"/>
    </source>
</evidence>
<proteinExistence type="predicted"/>
<evidence type="ECO:0000256" key="1">
    <source>
        <dbReference type="SAM" id="MobiDB-lite"/>
    </source>
</evidence>
<reference evidence="4" key="1">
    <citation type="submission" date="2016-07" db="EMBL/GenBank/DDBJ databases">
        <authorList>
            <person name="Florea S."/>
            <person name="Webb J.S."/>
            <person name="Jaromczyk J."/>
            <person name="Schardl C.L."/>
        </authorList>
    </citation>
    <scope>NUCLEOTIDE SEQUENCE [LARGE SCALE GENOMIC DNA]</scope>
    <source>
        <strain evidence="4">IPBSL-7</strain>
    </source>
</reference>
<feature type="transmembrane region" description="Helical" evidence="2">
    <location>
        <begin position="334"/>
        <end position="357"/>
    </location>
</feature>
<dbReference type="EMBL" id="MBQD01000023">
    <property type="protein sequence ID" value="OCL33069.1"/>
    <property type="molecule type" value="Genomic_DNA"/>
</dbReference>
<dbReference type="PANTHER" id="PTHR40089">
    <property type="entry name" value="ETHANOLAMINE UTILIZATION PROTEIN EUTH"/>
    <property type="match status" value="1"/>
</dbReference>
<dbReference type="Proteomes" id="UP000093501">
    <property type="component" value="Unassembled WGS sequence"/>
</dbReference>
<dbReference type="PIRSF" id="PIRSF019466">
    <property type="entry name" value="EutH"/>
    <property type="match status" value="1"/>
</dbReference>
<feature type="transmembrane region" description="Helical" evidence="2">
    <location>
        <begin position="307"/>
        <end position="328"/>
    </location>
</feature>